<keyword evidence="2" id="KW-1133">Transmembrane helix</keyword>
<dbReference type="EMBL" id="JAARZC010000001">
    <property type="protein sequence ID" value="MBC2248815.1"/>
    <property type="molecule type" value="Genomic_DNA"/>
</dbReference>
<feature type="compositionally biased region" description="Basic and acidic residues" evidence="1">
    <location>
        <begin position="424"/>
        <end position="441"/>
    </location>
</feature>
<reference evidence="4 5" key="1">
    <citation type="submission" date="2020-03" db="EMBL/GenBank/DDBJ databases">
        <title>Soil Listeria distribution.</title>
        <authorList>
            <person name="Liao J."/>
            <person name="Wiedmann M."/>
        </authorList>
    </citation>
    <scope>NUCLEOTIDE SEQUENCE [LARGE SCALE GENOMIC DNA]</scope>
    <source>
        <strain evidence="4 5">FSL L7-0123</strain>
    </source>
</reference>
<accession>A0A7X0ZAM6</accession>
<dbReference type="AlphaFoldDB" id="A0A7X0ZAM6"/>
<evidence type="ECO:0000313" key="5">
    <source>
        <dbReference type="Proteomes" id="UP000559864"/>
    </source>
</evidence>
<keyword evidence="2" id="KW-0472">Membrane</keyword>
<feature type="chain" id="PRO_5030617948" evidence="3">
    <location>
        <begin position="25"/>
        <end position="470"/>
    </location>
</feature>
<name>A0A7X0ZAM6_9LIST</name>
<comment type="caution">
    <text evidence="4">The sequence shown here is derived from an EMBL/GenBank/DDBJ whole genome shotgun (WGS) entry which is preliminary data.</text>
</comment>
<proteinExistence type="predicted"/>
<sequence>MKNVRKLGLMTILFWMFFSVQAFAADQEPPMISLEKEQRIFTSGEVITFHTENTANLKIVLVNEHGQKRSLDGEAYTVTDWDLDGDYRAEIFKVGSVEPVVTVADLFEVKQRGEVAKDETAPSLKKLEIAHDEAVLLTSVLSVSADLVDAESGVKQATLLIRSESHESEIELVQNGWTGRFDGEVTLEKFRLGERLTFQLKLVDFAENETTLDLENSVSIYQPKAPVLSYDGSEITDKQKKIIQAGQQIELTLDKYTTEFPKLETTNGETISLKWQETATEWKGSLTIPAELSGEIVRIQGMSQAMLIRSTSEPFGEIQLVKNTILTGIIQPDFTLISSLYIEVNGQKFPVKRTENRFISKEITTTGKVTLHWTDWDGQIYSEQINQEITPVIPARDKEIIAPPSVIPNEKEPILTTPAAKPSVESRENAPKKQVKKETSTKKKSSSIPFWIPALMIIGVIIFSGNRAMK</sequence>
<organism evidence="4 5">
    <name type="scientific">Listeria cossartiae subsp. cayugensis</name>
    <dbReference type="NCBI Taxonomy" id="2713505"/>
    <lineage>
        <taxon>Bacteria</taxon>
        <taxon>Bacillati</taxon>
        <taxon>Bacillota</taxon>
        <taxon>Bacilli</taxon>
        <taxon>Bacillales</taxon>
        <taxon>Listeriaceae</taxon>
        <taxon>Listeria</taxon>
        <taxon>Listeria cossartiae</taxon>
    </lineage>
</organism>
<keyword evidence="3" id="KW-0732">Signal</keyword>
<gene>
    <name evidence="4" type="ORF">HCB49_02215</name>
</gene>
<evidence type="ECO:0000256" key="1">
    <source>
        <dbReference type="SAM" id="MobiDB-lite"/>
    </source>
</evidence>
<evidence type="ECO:0000313" key="4">
    <source>
        <dbReference type="EMBL" id="MBC2248815.1"/>
    </source>
</evidence>
<dbReference type="Proteomes" id="UP000559864">
    <property type="component" value="Unassembled WGS sequence"/>
</dbReference>
<feature type="transmembrane region" description="Helical" evidence="2">
    <location>
        <begin position="448"/>
        <end position="465"/>
    </location>
</feature>
<feature type="signal peptide" evidence="3">
    <location>
        <begin position="1"/>
        <end position="24"/>
    </location>
</feature>
<feature type="region of interest" description="Disordered" evidence="1">
    <location>
        <begin position="409"/>
        <end position="441"/>
    </location>
</feature>
<evidence type="ECO:0000256" key="2">
    <source>
        <dbReference type="SAM" id="Phobius"/>
    </source>
</evidence>
<evidence type="ECO:0000256" key="3">
    <source>
        <dbReference type="SAM" id="SignalP"/>
    </source>
</evidence>
<keyword evidence="2" id="KW-0812">Transmembrane</keyword>
<protein>
    <submittedName>
        <fullName evidence="4">Uncharacterized protein</fullName>
    </submittedName>
</protein>